<evidence type="ECO:0000313" key="5">
    <source>
        <dbReference type="Proteomes" id="UP001148614"/>
    </source>
</evidence>
<dbReference type="SMART" id="SM00516">
    <property type="entry name" value="SEC14"/>
    <property type="match status" value="1"/>
</dbReference>
<dbReference type="InterPro" id="IPR036188">
    <property type="entry name" value="FAD/NAD-bd_sf"/>
</dbReference>
<accession>A0A9W8NEJ1</accession>
<dbReference type="PANTHER" id="PTHR43872:SF1">
    <property type="entry name" value="MONOOXYGENASE, PUTATIVE (AFU_ORTHOLOGUE AFUA_8G02570)-RELATED"/>
    <property type="match status" value="1"/>
</dbReference>
<comment type="caution">
    <text evidence="4">The sequence shown here is derived from an EMBL/GenBank/DDBJ whole genome shotgun (WGS) entry which is preliminary data.</text>
</comment>
<dbReference type="GO" id="GO:0004497">
    <property type="term" value="F:monooxygenase activity"/>
    <property type="evidence" value="ECO:0007669"/>
    <property type="project" value="UniProtKB-KW"/>
</dbReference>
<feature type="domain" description="CRAL-TRIO" evidence="3">
    <location>
        <begin position="637"/>
        <end position="796"/>
    </location>
</feature>
<gene>
    <name evidence="4" type="ORF">NPX13_g4958</name>
</gene>
<comment type="cofactor">
    <cofactor evidence="1">
        <name>FAD</name>
        <dbReference type="ChEBI" id="CHEBI:57692"/>
    </cofactor>
</comment>
<sequence>MAARPQSIESSSGTTPVTIAFDVVIIGAGISGINAAYRIQEKGPPGMRYVILEGRESLGGTWDLFRYPGIRSDSDIYTFGLPWSPWKHTGTMGSGEQIKEYLSQSVKSAGIDQHIRYQHKVESADWNSAEKRWFLQVNAAGKEKPITFRSRFCLLGTGYYDYETPMQTVIPGIENFKGKVIHPQFWPEDYDYSGKDVVIIGSGATAITILPSIIDKAKSATMLQRSPGYIFSLPSNNFLTKVMFAVLPLTIAHRVNRIIWAFKSSLTTWLCKTFPEQAKQRIRKLTIQQLPPSIKWDPHFKPRYNPWEQRFCACMNGDFFAALRSGKGNVVTDKIKMVTANSIELESGSALHPDVIVTATGLKLKFGGGVQFSVDGHGFQIGDKFAWKSAMLEDVPNLLFITGYENASWTLGADVSAHLFIRLLRLMKQKNAQVIMPRPSKKMEEKPMMNLSSTYITKAGKVFPMGGSEQWSPKSNYFLDMAGAKYGSVEDLRDSRANLLWASAMAARAPPPGILGNLTPDEQEKLQQAWIHLLRLCDSKSLEKTTSNPSQDLNSELRQQMNDKSPETFREGLWGFILSEHPDALVLRFLRARKWDVEKAMAMLVSAINWRLDRNLAETIIHTGESVGLKKDPSADDQGFVAQYRSSKSYVHAKDKENRLVYVIRVQKHDPNAQSGDAMETYILHNIESLRVLMKPPEDKCCLLFDMTGFGLKNMDFHVVKFLVSVFEARYPETLGIVLIHNAPFVFWGLWNMIKGWLDPVIASKINFTRNSADLLHFIAAENLQASYGGRDSFEYEYVEPVEGENARLAEAEKRAEIEQERNELVDEFELRTTEWASLAADTSAGKEKASRRTEVAEHLSRNYWKLDPYIRARTYFHRTGMVGEND</sequence>
<dbReference type="InterPro" id="IPR036865">
    <property type="entry name" value="CRAL-TRIO_dom_sf"/>
</dbReference>
<dbReference type="Proteomes" id="UP001148614">
    <property type="component" value="Unassembled WGS sequence"/>
</dbReference>
<protein>
    <recommendedName>
        <fullName evidence="3">CRAL-TRIO domain-containing protein</fullName>
    </recommendedName>
</protein>
<keyword evidence="5" id="KW-1185">Reference proteome</keyword>
<dbReference type="PANTHER" id="PTHR43872">
    <property type="entry name" value="MONOOXYGENASE, PUTATIVE (AFU_ORTHOLOGUE AFUA_8G02570)-RELATED"/>
    <property type="match status" value="1"/>
</dbReference>
<evidence type="ECO:0000259" key="3">
    <source>
        <dbReference type="PROSITE" id="PS50191"/>
    </source>
</evidence>
<dbReference type="InterPro" id="IPR001251">
    <property type="entry name" value="CRAL-TRIO_dom"/>
</dbReference>
<dbReference type="SUPFAM" id="SSF51905">
    <property type="entry name" value="FAD/NAD(P)-binding domain"/>
    <property type="match status" value="1"/>
</dbReference>
<dbReference type="EMBL" id="JANPWZ010000743">
    <property type="protein sequence ID" value="KAJ3572696.1"/>
    <property type="molecule type" value="Genomic_DNA"/>
</dbReference>
<dbReference type="InterPro" id="IPR036273">
    <property type="entry name" value="CRAL/TRIO_N_dom_sf"/>
</dbReference>
<proteinExistence type="predicted"/>
<evidence type="ECO:0000313" key="4">
    <source>
        <dbReference type="EMBL" id="KAJ3572696.1"/>
    </source>
</evidence>
<dbReference type="AlphaFoldDB" id="A0A9W8NEJ1"/>
<dbReference type="SMART" id="SM01100">
    <property type="entry name" value="CRAL_TRIO_N"/>
    <property type="match status" value="1"/>
</dbReference>
<keyword evidence="2" id="KW-0560">Oxidoreductase</keyword>
<dbReference type="InterPro" id="IPR011074">
    <property type="entry name" value="CRAL/TRIO_N_dom"/>
</dbReference>
<evidence type="ECO:0000256" key="2">
    <source>
        <dbReference type="ARBA" id="ARBA00023033"/>
    </source>
</evidence>
<name>A0A9W8NEJ1_9PEZI</name>
<dbReference type="SUPFAM" id="SSF46938">
    <property type="entry name" value="CRAL/TRIO N-terminal domain"/>
    <property type="match status" value="1"/>
</dbReference>
<dbReference type="Pfam" id="PF03765">
    <property type="entry name" value="CRAL_TRIO_N"/>
    <property type="match status" value="1"/>
</dbReference>
<dbReference type="VEuPathDB" id="FungiDB:F4678DRAFT_474292"/>
<organism evidence="4 5">
    <name type="scientific">Xylaria arbuscula</name>
    <dbReference type="NCBI Taxonomy" id="114810"/>
    <lineage>
        <taxon>Eukaryota</taxon>
        <taxon>Fungi</taxon>
        <taxon>Dikarya</taxon>
        <taxon>Ascomycota</taxon>
        <taxon>Pezizomycotina</taxon>
        <taxon>Sordariomycetes</taxon>
        <taxon>Xylariomycetidae</taxon>
        <taxon>Xylariales</taxon>
        <taxon>Xylariaceae</taxon>
        <taxon>Xylaria</taxon>
    </lineage>
</organism>
<dbReference type="VEuPathDB" id="FungiDB:F4678DRAFT_441977"/>
<dbReference type="Gene3D" id="3.50.50.60">
    <property type="entry name" value="FAD/NAD(P)-binding domain"/>
    <property type="match status" value="1"/>
</dbReference>
<dbReference type="Gene3D" id="3.40.525.10">
    <property type="entry name" value="CRAL-TRIO lipid binding domain"/>
    <property type="match status" value="1"/>
</dbReference>
<dbReference type="CDD" id="cd00170">
    <property type="entry name" value="SEC14"/>
    <property type="match status" value="1"/>
</dbReference>
<keyword evidence="2" id="KW-0503">Monooxygenase</keyword>
<evidence type="ECO:0000256" key="1">
    <source>
        <dbReference type="ARBA" id="ARBA00001974"/>
    </source>
</evidence>
<dbReference type="InterPro" id="IPR051820">
    <property type="entry name" value="FAD-binding_MO"/>
</dbReference>
<dbReference type="Pfam" id="PF00650">
    <property type="entry name" value="CRAL_TRIO"/>
    <property type="match status" value="1"/>
</dbReference>
<dbReference type="Pfam" id="PF13738">
    <property type="entry name" value="Pyr_redox_3"/>
    <property type="match status" value="1"/>
</dbReference>
<dbReference type="SUPFAM" id="SSF52087">
    <property type="entry name" value="CRAL/TRIO domain"/>
    <property type="match status" value="1"/>
</dbReference>
<reference evidence="4" key="1">
    <citation type="submission" date="2022-07" db="EMBL/GenBank/DDBJ databases">
        <title>Genome Sequence of Xylaria arbuscula.</title>
        <authorList>
            <person name="Buettner E."/>
        </authorList>
    </citation>
    <scope>NUCLEOTIDE SEQUENCE</scope>
    <source>
        <strain evidence="4">VT107</strain>
    </source>
</reference>
<dbReference type="PROSITE" id="PS50191">
    <property type="entry name" value="CRAL_TRIO"/>
    <property type="match status" value="1"/>
</dbReference>